<dbReference type="VEuPathDB" id="FungiDB:BO70DRAFT_407595"/>
<proteinExistence type="predicted"/>
<comment type="caution">
    <text evidence="4">The sequence shown here is derived from an EMBL/GenBank/DDBJ whole genome shotgun (WGS) entry which is preliminary data.</text>
</comment>
<dbReference type="InterPro" id="IPR023213">
    <property type="entry name" value="CAT-like_dom_sf"/>
</dbReference>
<dbReference type="STRING" id="1448321.A0A317VXS0"/>
<keyword evidence="1" id="KW-0808">Transferase</keyword>
<dbReference type="GeneID" id="37069419"/>
<dbReference type="OrthoDB" id="1862401at2759"/>
<dbReference type="InterPro" id="IPR050317">
    <property type="entry name" value="Plant_Fungal_Acyltransferase"/>
</dbReference>
<keyword evidence="5" id="KW-1185">Reference proteome</keyword>
<accession>A0A317VXS0</accession>
<keyword evidence="2" id="KW-0012">Acyltransferase</keyword>
<reference evidence="4 5" key="1">
    <citation type="submission" date="2016-12" db="EMBL/GenBank/DDBJ databases">
        <title>The genomes of Aspergillus section Nigri reveals drivers in fungal speciation.</title>
        <authorList>
            <consortium name="DOE Joint Genome Institute"/>
            <person name="Vesth T.C."/>
            <person name="Nybo J."/>
            <person name="Theobald S."/>
            <person name="Brandl J."/>
            <person name="Frisvad J.C."/>
            <person name="Nielsen K.F."/>
            <person name="Lyhne E.K."/>
            <person name="Kogle M.E."/>
            <person name="Kuo A."/>
            <person name="Riley R."/>
            <person name="Clum A."/>
            <person name="Nolan M."/>
            <person name="Lipzen A."/>
            <person name="Salamov A."/>
            <person name="Henrissat B."/>
            <person name="Wiebenga A."/>
            <person name="De Vries R.P."/>
            <person name="Grigoriev I.V."/>
            <person name="Mortensen U.H."/>
            <person name="Andersen M.R."/>
            <person name="Baker S.E."/>
        </authorList>
    </citation>
    <scope>NUCLEOTIDE SEQUENCE [LARGE SCALE GENOMIC DNA]</scope>
    <source>
        <strain evidence="4 5">CBS 117.55</strain>
    </source>
</reference>
<evidence type="ECO:0000259" key="3">
    <source>
        <dbReference type="Pfam" id="PF22664"/>
    </source>
</evidence>
<dbReference type="GO" id="GO:0016747">
    <property type="term" value="F:acyltransferase activity, transferring groups other than amino-acyl groups"/>
    <property type="evidence" value="ECO:0007669"/>
    <property type="project" value="TreeGrafter"/>
</dbReference>
<dbReference type="EMBL" id="MSFL01000016">
    <property type="protein sequence ID" value="PWY79154.1"/>
    <property type="molecule type" value="Genomic_DNA"/>
</dbReference>
<dbReference type="InterPro" id="IPR054710">
    <property type="entry name" value="Tri101-like_N"/>
</dbReference>
<dbReference type="PANTHER" id="PTHR31642">
    <property type="entry name" value="TRICHOTHECENE 3-O-ACETYLTRANSFERASE"/>
    <property type="match status" value="1"/>
</dbReference>
<dbReference type="Gene3D" id="3.30.559.10">
    <property type="entry name" value="Chloramphenicol acetyltransferase-like domain"/>
    <property type="match status" value="2"/>
</dbReference>
<evidence type="ECO:0000313" key="4">
    <source>
        <dbReference type="EMBL" id="PWY79154.1"/>
    </source>
</evidence>
<evidence type="ECO:0000256" key="1">
    <source>
        <dbReference type="ARBA" id="ARBA00022679"/>
    </source>
</evidence>
<dbReference type="Proteomes" id="UP000247233">
    <property type="component" value="Unassembled WGS sequence"/>
</dbReference>
<dbReference type="AlphaFoldDB" id="A0A317VXS0"/>
<organism evidence="4 5">
    <name type="scientific">Aspergillus heteromorphus CBS 117.55</name>
    <dbReference type="NCBI Taxonomy" id="1448321"/>
    <lineage>
        <taxon>Eukaryota</taxon>
        <taxon>Fungi</taxon>
        <taxon>Dikarya</taxon>
        <taxon>Ascomycota</taxon>
        <taxon>Pezizomycotina</taxon>
        <taxon>Eurotiomycetes</taxon>
        <taxon>Eurotiomycetidae</taxon>
        <taxon>Eurotiales</taxon>
        <taxon>Aspergillaceae</taxon>
        <taxon>Aspergillus</taxon>
        <taxon>Aspergillus subgen. Circumdati</taxon>
    </lineage>
</organism>
<name>A0A317VXS0_9EURO</name>
<dbReference type="RefSeq" id="XP_025398374.1">
    <property type="nucleotide sequence ID" value="XM_025547182.1"/>
</dbReference>
<gene>
    <name evidence="4" type="ORF">BO70DRAFT_407595</name>
</gene>
<sequence length="456" mass="49012">MRSSSSFEPGENDLTQEILGQFPFLNGYTHAACGFQLAADAAVDEIVTSLCRSVTQLVTQIPLLSGQVVHSPGAPGSSGRYLPAPWPASPPYEPVRVKDCSSQLPSFTQLARANVPIGLLGGDILLPCPGLPDPHGLTGPVPILIVQANFIRGGLILNVSTHHNILDACALARILGLLGTLLKGRSLSAADLQHANRPRTDIIPLLAADEPIKDFSYLRRPPGWTPSLPSSPFQWCTFRFPLSGLASLRQTATVPAGPRLSDDDILSAWVWQRVSAIRIARGIPPSRMSKYTRAIDGRASMGLPAGYLGHLVHHAISQLPLSTVASAPLAEIARTMRRDLQAANTAWALRSYATFLANEPDKSVLLYGGPRNPDVDLGGSSLLDLEAVEDKEGLSFGPLLGPRRFGRKPGTAVIPGCVYFQPLEANAIPLVVCLPEEDIKALKRDGEWRRLVRFVG</sequence>
<evidence type="ECO:0000313" key="5">
    <source>
        <dbReference type="Proteomes" id="UP000247233"/>
    </source>
</evidence>
<feature type="domain" description="Trichothecene 3-O-acetyltransferase-like N-terminal" evidence="3">
    <location>
        <begin position="28"/>
        <end position="178"/>
    </location>
</feature>
<evidence type="ECO:0000256" key="2">
    <source>
        <dbReference type="ARBA" id="ARBA00023315"/>
    </source>
</evidence>
<dbReference type="Pfam" id="PF22664">
    <property type="entry name" value="TRI-like_N"/>
    <property type="match status" value="1"/>
</dbReference>
<dbReference type="PANTHER" id="PTHR31642:SF270">
    <property type="entry name" value="O-ACYLTRANSFERASE AUSQ"/>
    <property type="match status" value="1"/>
</dbReference>
<protein>
    <recommendedName>
        <fullName evidence="3">Trichothecene 3-O-acetyltransferase-like N-terminal domain-containing protein</fullName>
    </recommendedName>
</protein>